<evidence type="ECO:0000256" key="9">
    <source>
        <dbReference type="ARBA" id="ARBA00022781"/>
    </source>
</evidence>
<keyword evidence="9" id="KW-0375">Hydrogen ion transport</keyword>
<keyword evidence="11" id="KW-0406">Ion transport</keyword>
<keyword evidence="7 13" id="KW-0812">Transmembrane</keyword>
<dbReference type="GO" id="GO:0006935">
    <property type="term" value="P:chemotaxis"/>
    <property type="evidence" value="ECO:0007669"/>
    <property type="project" value="UniProtKB-KW"/>
</dbReference>
<dbReference type="InterPro" id="IPR000540">
    <property type="entry name" value="Flag_MotA_CS"/>
</dbReference>
<feature type="transmembrane region" description="Helical" evidence="13">
    <location>
        <begin position="29"/>
        <end position="47"/>
    </location>
</feature>
<reference evidence="16 17" key="1">
    <citation type="submission" date="2019-11" db="EMBL/GenBank/DDBJ databases">
        <title>Novel species isolated from a subtropical stream in China.</title>
        <authorList>
            <person name="Lu H."/>
        </authorList>
    </citation>
    <scope>NUCLEOTIDE SEQUENCE [LARGE SCALE GENOMIC DNA]</scope>
    <source>
        <strain evidence="16 17">FT25W</strain>
    </source>
</reference>
<keyword evidence="12 13" id="KW-0472">Membrane</keyword>
<organism evidence="16 17">
    <name type="scientific">Duganella alba</name>
    <dbReference type="NCBI Taxonomy" id="2666081"/>
    <lineage>
        <taxon>Bacteria</taxon>
        <taxon>Pseudomonadati</taxon>
        <taxon>Pseudomonadota</taxon>
        <taxon>Betaproteobacteria</taxon>
        <taxon>Burkholderiales</taxon>
        <taxon>Oxalobacteraceae</taxon>
        <taxon>Telluria group</taxon>
        <taxon>Duganella</taxon>
    </lineage>
</organism>
<keyword evidence="16" id="KW-0966">Cell projection</keyword>
<dbReference type="Proteomes" id="UP000481037">
    <property type="component" value="Unassembled WGS sequence"/>
</dbReference>
<dbReference type="RefSeq" id="WP_154362660.1">
    <property type="nucleotide sequence ID" value="NZ_WKJM01000011.1"/>
</dbReference>
<feature type="transmembrane region" description="Helical" evidence="13">
    <location>
        <begin position="171"/>
        <end position="189"/>
    </location>
</feature>
<evidence type="ECO:0000256" key="3">
    <source>
        <dbReference type="ARBA" id="ARBA00022448"/>
    </source>
</evidence>
<sequence>MSVLLGIAIVLAGIFGGFVLEGGHLGPLYQPYELMMIAGGALGAFVISNDGKSMRATVAAIPTLFQTAKQTNALYLDLLSLLYDILTKIRKEGLMSVESDIDAPEQSALFTRFPAILADHHLTEFITDYLRLIVSGNMDPYQIENLMDNEIDVHHQDGEIPIHAITKLADGLPAFGIVAAVMGVVHTMGSVGAPPAELGNLIAAALVGTFLGILLSYGVFGPIASLLERKLQESTKIYQCVKVTMIASLNGYAPTLAVEFGRKVISAVQRPSFASMENHFKQQKNK</sequence>
<dbReference type="InterPro" id="IPR047055">
    <property type="entry name" value="MotA-like"/>
</dbReference>
<keyword evidence="10 13" id="KW-1133">Transmembrane helix</keyword>
<evidence type="ECO:0000256" key="12">
    <source>
        <dbReference type="ARBA" id="ARBA00023136"/>
    </source>
</evidence>
<keyword evidence="8" id="KW-0283">Flagellar rotation</keyword>
<evidence type="ECO:0000259" key="15">
    <source>
        <dbReference type="Pfam" id="PF20560"/>
    </source>
</evidence>
<accession>A0A6L5QGU9</accession>
<comment type="similarity">
    <text evidence="2">Belongs to the MotA family.</text>
</comment>
<feature type="domain" description="MotA/TolQ/ExbB proton channel" evidence="14">
    <location>
        <begin position="121"/>
        <end position="238"/>
    </location>
</feature>
<comment type="subcellular location">
    <subcellularLocation>
        <location evidence="1">Cell inner membrane</location>
        <topology evidence="1">Multi-pass membrane protein</topology>
    </subcellularLocation>
</comment>
<evidence type="ECO:0000256" key="5">
    <source>
        <dbReference type="ARBA" id="ARBA00022500"/>
    </source>
</evidence>
<proteinExistence type="inferred from homology"/>
<evidence type="ECO:0000256" key="10">
    <source>
        <dbReference type="ARBA" id="ARBA00022989"/>
    </source>
</evidence>
<dbReference type="PROSITE" id="PS01307">
    <property type="entry name" value="MOTA"/>
    <property type="match status" value="1"/>
</dbReference>
<keyword evidence="5" id="KW-0145">Chemotaxis</keyword>
<evidence type="ECO:0000256" key="8">
    <source>
        <dbReference type="ARBA" id="ARBA00022779"/>
    </source>
</evidence>
<protein>
    <submittedName>
        <fullName evidence="16">Flagellar motor stator protein MotA</fullName>
    </submittedName>
</protein>
<gene>
    <name evidence="16" type="primary">motA</name>
    <name evidence="16" type="ORF">GJ697_14520</name>
</gene>
<evidence type="ECO:0000256" key="6">
    <source>
        <dbReference type="ARBA" id="ARBA00022519"/>
    </source>
</evidence>
<dbReference type="InterPro" id="IPR002898">
    <property type="entry name" value="MotA_ExbB_proton_chnl"/>
</dbReference>
<dbReference type="EMBL" id="WKJM01000011">
    <property type="protein sequence ID" value="MRX09053.1"/>
    <property type="molecule type" value="Genomic_DNA"/>
</dbReference>
<dbReference type="AlphaFoldDB" id="A0A6L5QGU9"/>
<keyword evidence="16" id="KW-0282">Flagellum</keyword>
<evidence type="ECO:0000259" key="14">
    <source>
        <dbReference type="Pfam" id="PF01618"/>
    </source>
</evidence>
<keyword evidence="3" id="KW-0813">Transport</keyword>
<dbReference type="Pfam" id="PF20560">
    <property type="entry name" value="MotA_N"/>
    <property type="match status" value="1"/>
</dbReference>
<evidence type="ECO:0000256" key="2">
    <source>
        <dbReference type="ARBA" id="ARBA00008038"/>
    </source>
</evidence>
<evidence type="ECO:0000256" key="11">
    <source>
        <dbReference type="ARBA" id="ARBA00023065"/>
    </source>
</evidence>
<keyword evidence="17" id="KW-1185">Reference proteome</keyword>
<comment type="caution">
    <text evidence="16">The sequence shown here is derived from an EMBL/GenBank/DDBJ whole genome shotgun (WGS) entry which is preliminary data.</text>
</comment>
<evidence type="ECO:0000256" key="4">
    <source>
        <dbReference type="ARBA" id="ARBA00022475"/>
    </source>
</evidence>
<dbReference type="GO" id="GO:0071978">
    <property type="term" value="P:bacterial-type flagellum-dependent swarming motility"/>
    <property type="evidence" value="ECO:0007669"/>
    <property type="project" value="InterPro"/>
</dbReference>
<keyword evidence="4" id="KW-1003">Cell membrane</keyword>
<keyword evidence="16" id="KW-0969">Cilium</keyword>
<dbReference type="GO" id="GO:0005886">
    <property type="term" value="C:plasma membrane"/>
    <property type="evidence" value="ECO:0007669"/>
    <property type="project" value="UniProtKB-SubCell"/>
</dbReference>
<dbReference type="Pfam" id="PF01618">
    <property type="entry name" value="MotA_ExbB"/>
    <property type="match status" value="1"/>
</dbReference>
<dbReference type="PANTHER" id="PTHR30433:SF4">
    <property type="entry name" value="MOTILITY PROTEIN A"/>
    <property type="match status" value="1"/>
</dbReference>
<evidence type="ECO:0000256" key="1">
    <source>
        <dbReference type="ARBA" id="ARBA00004429"/>
    </source>
</evidence>
<name>A0A6L5QGU9_9BURK</name>
<evidence type="ECO:0000256" key="7">
    <source>
        <dbReference type="ARBA" id="ARBA00022692"/>
    </source>
</evidence>
<feature type="domain" description="Motility protein A N-terminal" evidence="15">
    <location>
        <begin position="5"/>
        <end position="93"/>
    </location>
</feature>
<evidence type="ECO:0000313" key="16">
    <source>
        <dbReference type="EMBL" id="MRX09053.1"/>
    </source>
</evidence>
<dbReference type="InterPro" id="IPR046786">
    <property type="entry name" value="MotA_N"/>
</dbReference>
<keyword evidence="6" id="KW-0997">Cell inner membrane</keyword>
<dbReference type="PANTHER" id="PTHR30433">
    <property type="entry name" value="CHEMOTAXIS PROTEIN MOTA"/>
    <property type="match status" value="1"/>
</dbReference>
<dbReference type="GO" id="GO:1902600">
    <property type="term" value="P:proton transmembrane transport"/>
    <property type="evidence" value="ECO:0007669"/>
    <property type="project" value="UniProtKB-KW"/>
</dbReference>
<evidence type="ECO:0000313" key="17">
    <source>
        <dbReference type="Proteomes" id="UP000481037"/>
    </source>
</evidence>
<feature type="transmembrane region" description="Helical" evidence="13">
    <location>
        <begin position="201"/>
        <end position="227"/>
    </location>
</feature>
<evidence type="ECO:0000256" key="13">
    <source>
        <dbReference type="SAM" id="Phobius"/>
    </source>
</evidence>
<dbReference type="NCBIfam" id="TIGR03818">
    <property type="entry name" value="MotA1"/>
    <property type="match status" value="1"/>
</dbReference>
<dbReference type="InterPro" id="IPR022522">
    <property type="entry name" value="Flagellar_motor_stator_MotA"/>
</dbReference>